<dbReference type="Proteomes" id="UP000829354">
    <property type="component" value="Chromosome V"/>
</dbReference>
<reference evidence="2 3" key="1">
    <citation type="submission" date="2022-04" db="EMBL/GenBank/DDBJ databases">
        <title>Chromosome-level reference genomes for two strains of Caenorhabditis briggsae: an improved platform for comparative genomics.</title>
        <authorList>
            <person name="Stevens L."/>
            <person name="Andersen E."/>
        </authorList>
    </citation>
    <scope>NUCLEOTIDE SEQUENCE [LARGE SCALE GENOMIC DNA]</scope>
    <source>
        <strain evidence="2">VX34</strain>
        <tissue evidence="2">Whole-organism</tissue>
    </source>
</reference>
<accession>A0AAE9F5S7</accession>
<dbReference type="EMBL" id="CP092624">
    <property type="protein sequence ID" value="UMM35884.1"/>
    <property type="molecule type" value="Genomic_DNA"/>
</dbReference>
<evidence type="ECO:0008006" key="4">
    <source>
        <dbReference type="Google" id="ProtNLM"/>
    </source>
</evidence>
<protein>
    <recommendedName>
        <fullName evidence="4">CX domain-containing protein</fullName>
    </recommendedName>
</protein>
<evidence type="ECO:0000256" key="1">
    <source>
        <dbReference type="SAM" id="Phobius"/>
    </source>
</evidence>
<keyword evidence="1" id="KW-1133">Transmembrane helix</keyword>
<proteinExistence type="predicted"/>
<name>A0AAE9F5S7_CAEBR</name>
<feature type="transmembrane region" description="Helical" evidence="1">
    <location>
        <begin position="170"/>
        <end position="196"/>
    </location>
</feature>
<gene>
    <name evidence="2" type="ORF">L5515_008301</name>
</gene>
<sequence length="236" mass="26020">MPKISQGTVRNRDPGLDSYQRNKFLVLLSTSSCLFRSVHFLASFFKISSQLYGSRGNRWDGLPSSNGAQNNPTLFAQNAALGPELVMSSSSNSNVAQLQQMGQVAGTGPDEVFQHGTIGKFIRMELEGGFSSFVRCIYEAKRTNNNTVTLVCERDQECCEHGCCPKDQHWMAGVYVLLAFVLLVFVVGTCLMICCYQRSKNRQRKEELEAAEYRNAGYAPSQVGGGAYSSYGGPTY</sequence>
<organism evidence="2 3">
    <name type="scientific">Caenorhabditis briggsae</name>
    <dbReference type="NCBI Taxonomy" id="6238"/>
    <lineage>
        <taxon>Eukaryota</taxon>
        <taxon>Metazoa</taxon>
        <taxon>Ecdysozoa</taxon>
        <taxon>Nematoda</taxon>
        <taxon>Chromadorea</taxon>
        <taxon>Rhabditida</taxon>
        <taxon>Rhabditina</taxon>
        <taxon>Rhabditomorpha</taxon>
        <taxon>Rhabditoidea</taxon>
        <taxon>Rhabditidae</taxon>
        <taxon>Peloderinae</taxon>
        <taxon>Caenorhabditis</taxon>
    </lineage>
</organism>
<dbReference type="AlphaFoldDB" id="A0AAE9F5S7"/>
<keyword evidence="3" id="KW-1185">Reference proteome</keyword>
<keyword evidence="1" id="KW-0812">Transmembrane</keyword>
<evidence type="ECO:0000313" key="3">
    <source>
        <dbReference type="Proteomes" id="UP000829354"/>
    </source>
</evidence>
<evidence type="ECO:0000313" key="2">
    <source>
        <dbReference type="EMBL" id="UMM35884.1"/>
    </source>
</evidence>
<keyword evidence="1" id="KW-0472">Membrane</keyword>